<evidence type="ECO:0000256" key="1">
    <source>
        <dbReference type="ARBA" id="ARBA00004613"/>
    </source>
</evidence>
<accession>A0A7R9MI14</accession>
<organism evidence="6">
    <name type="scientific">Oppiella nova</name>
    <dbReference type="NCBI Taxonomy" id="334625"/>
    <lineage>
        <taxon>Eukaryota</taxon>
        <taxon>Metazoa</taxon>
        <taxon>Ecdysozoa</taxon>
        <taxon>Arthropoda</taxon>
        <taxon>Chelicerata</taxon>
        <taxon>Arachnida</taxon>
        <taxon>Acari</taxon>
        <taxon>Acariformes</taxon>
        <taxon>Sarcoptiformes</taxon>
        <taxon>Oribatida</taxon>
        <taxon>Brachypylina</taxon>
        <taxon>Oppioidea</taxon>
        <taxon>Oppiidae</taxon>
        <taxon>Oppiella</taxon>
    </lineage>
</organism>
<dbReference type="SUPFAM" id="SSF81296">
    <property type="entry name" value="E set domains"/>
    <property type="match status" value="1"/>
</dbReference>
<evidence type="ECO:0000259" key="5">
    <source>
        <dbReference type="SMART" id="SM00737"/>
    </source>
</evidence>
<evidence type="ECO:0000313" key="6">
    <source>
        <dbReference type="EMBL" id="CAD7659424.1"/>
    </source>
</evidence>
<proteinExistence type="inferred from homology"/>
<dbReference type="PANTHER" id="PTHR11306">
    <property type="entry name" value="NIEMANN PICK TYPE C2 PROTEIN NPC2-RELATED"/>
    <property type="match status" value="1"/>
</dbReference>
<feature type="chain" id="PRO_5035680700" description="MD-2-related lipid-recognition domain-containing protein" evidence="4">
    <location>
        <begin position="17"/>
        <end position="146"/>
    </location>
</feature>
<gene>
    <name evidence="6" type="ORF">ONB1V03_LOCUS16020</name>
</gene>
<comment type="similarity">
    <text evidence="2">Belongs to the NPC2 family.</text>
</comment>
<sequence>MLKIIGLVLYFVAVSASVPYTDCAHKEVIDVAISGCTTSPCIFHKGKEVQIDIHYKANQDSTKATWDLHAILAGGIDIDLSKLIPGFDRDGCHDTPCPVKTGETKKFSYNLTIPETTPTIEADIKARLIGDSGDLFCGSVHGNIVN</sequence>
<dbReference type="SMART" id="SM00737">
    <property type="entry name" value="ML"/>
    <property type="match status" value="1"/>
</dbReference>
<dbReference type="EMBL" id="OC932177">
    <property type="protein sequence ID" value="CAD7659424.1"/>
    <property type="molecule type" value="Genomic_DNA"/>
</dbReference>
<protein>
    <recommendedName>
        <fullName evidence="5">MD-2-related lipid-recognition domain-containing protein</fullName>
    </recommendedName>
</protein>
<dbReference type="InterPro" id="IPR014756">
    <property type="entry name" value="Ig_E-set"/>
</dbReference>
<dbReference type="EMBL" id="CAJPVJ010017352">
    <property type="protein sequence ID" value="CAG2176586.1"/>
    <property type="molecule type" value="Genomic_DNA"/>
</dbReference>
<keyword evidence="3" id="KW-0964">Secreted</keyword>
<dbReference type="InterPro" id="IPR003172">
    <property type="entry name" value="ML_dom"/>
</dbReference>
<evidence type="ECO:0000256" key="2">
    <source>
        <dbReference type="ARBA" id="ARBA00006370"/>
    </source>
</evidence>
<evidence type="ECO:0000313" key="7">
    <source>
        <dbReference type="Proteomes" id="UP000728032"/>
    </source>
</evidence>
<dbReference type="PANTHER" id="PTHR11306:SF68">
    <property type="entry name" value="NPC INTRACELLULAR CHOLESTEROL TRANSPORTER 2"/>
    <property type="match status" value="1"/>
</dbReference>
<dbReference type="GO" id="GO:0005576">
    <property type="term" value="C:extracellular region"/>
    <property type="evidence" value="ECO:0007669"/>
    <property type="project" value="UniProtKB-SubCell"/>
</dbReference>
<evidence type="ECO:0000256" key="4">
    <source>
        <dbReference type="SAM" id="SignalP"/>
    </source>
</evidence>
<dbReference type="OrthoDB" id="6518457at2759"/>
<dbReference type="GO" id="GO:0032934">
    <property type="term" value="F:sterol binding"/>
    <property type="evidence" value="ECO:0007669"/>
    <property type="project" value="InterPro"/>
</dbReference>
<dbReference type="GO" id="GO:0015918">
    <property type="term" value="P:sterol transport"/>
    <property type="evidence" value="ECO:0007669"/>
    <property type="project" value="InterPro"/>
</dbReference>
<comment type="subcellular location">
    <subcellularLocation>
        <location evidence="1">Secreted</location>
    </subcellularLocation>
</comment>
<name>A0A7R9MI14_9ACAR</name>
<dbReference type="AlphaFoldDB" id="A0A7R9MI14"/>
<reference evidence="6" key="1">
    <citation type="submission" date="2020-11" db="EMBL/GenBank/DDBJ databases">
        <authorList>
            <person name="Tran Van P."/>
        </authorList>
    </citation>
    <scope>NUCLEOTIDE SEQUENCE</scope>
</reference>
<feature type="signal peptide" evidence="4">
    <location>
        <begin position="1"/>
        <end position="16"/>
    </location>
</feature>
<dbReference type="Pfam" id="PF02221">
    <property type="entry name" value="E1_DerP2_DerF2"/>
    <property type="match status" value="1"/>
</dbReference>
<keyword evidence="7" id="KW-1185">Reference proteome</keyword>
<dbReference type="InterPro" id="IPR039670">
    <property type="entry name" value="NPC2-like"/>
</dbReference>
<keyword evidence="4" id="KW-0732">Signal</keyword>
<dbReference type="FunFam" id="2.60.40.770:FF:000001">
    <property type="entry name" value="NPC intracellular cholesterol transporter 2"/>
    <property type="match status" value="1"/>
</dbReference>
<feature type="domain" description="MD-2-related lipid-recognition" evidence="5">
    <location>
        <begin position="20"/>
        <end position="142"/>
    </location>
</feature>
<evidence type="ECO:0000256" key="3">
    <source>
        <dbReference type="ARBA" id="ARBA00022525"/>
    </source>
</evidence>
<dbReference type="Proteomes" id="UP000728032">
    <property type="component" value="Unassembled WGS sequence"/>
</dbReference>
<dbReference type="Gene3D" id="2.60.40.770">
    <property type="match status" value="1"/>
</dbReference>